<dbReference type="AlphaFoldDB" id="A0A6N9PVU7"/>
<feature type="transmembrane region" description="Helical" evidence="6">
    <location>
        <begin position="9"/>
        <end position="26"/>
    </location>
</feature>
<keyword evidence="5 6" id="KW-0472">Membrane</keyword>
<keyword evidence="3 6" id="KW-0812">Transmembrane</keyword>
<sequence>MQNRAVKKLLLFVVFIAVGVTILFVFDLRRFTPENIRDFILSFGVWGPLLYIFLYTVRPLIFFPAIVLTLSGGYTFGPWWGTLYDLIGATLGACLAFIIARSLGRETVERWLGDKLKKMDDISEEKGFRTILFVRLVPLIPFDVINYGAGLTKVRLRDYALATLIGILPGAFAYNYLGASFHNFSSQFYIAITLVLILMLVPTVYKWAKKRKSISNTNI</sequence>
<name>A0A6N9PVU7_9BACL</name>
<dbReference type="Proteomes" id="UP000448943">
    <property type="component" value="Unassembled WGS sequence"/>
</dbReference>
<dbReference type="RefSeq" id="WP_160643834.1">
    <property type="nucleotide sequence ID" value="NZ_SIJB01000005.1"/>
</dbReference>
<reference evidence="8 9" key="1">
    <citation type="submission" date="2019-01" db="EMBL/GenBank/DDBJ databases">
        <title>Chengkuizengella sp. nov., isolated from deep-sea sediment of East Pacific Ocean.</title>
        <authorList>
            <person name="Yang J."/>
            <person name="Lai Q."/>
            <person name="Shao Z."/>
        </authorList>
    </citation>
    <scope>NUCLEOTIDE SEQUENCE [LARGE SCALE GENOMIC DNA]</scope>
    <source>
        <strain evidence="8 9">YPA3-1-1</strain>
    </source>
</reference>
<evidence type="ECO:0000256" key="3">
    <source>
        <dbReference type="ARBA" id="ARBA00022692"/>
    </source>
</evidence>
<comment type="subcellular location">
    <subcellularLocation>
        <location evidence="1 6">Cell membrane</location>
        <topology evidence="1 6">Multi-pass membrane protein</topology>
    </subcellularLocation>
</comment>
<dbReference type="PANTHER" id="PTHR12677">
    <property type="entry name" value="GOLGI APPARATUS MEMBRANE PROTEIN TVP38-RELATED"/>
    <property type="match status" value="1"/>
</dbReference>
<keyword evidence="2 6" id="KW-1003">Cell membrane</keyword>
<gene>
    <name evidence="8" type="ORF">ERL59_01625</name>
</gene>
<dbReference type="Pfam" id="PF09335">
    <property type="entry name" value="VTT_dom"/>
    <property type="match status" value="1"/>
</dbReference>
<protein>
    <recommendedName>
        <fullName evidence="6">TVP38/TMEM64 family membrane protein</fullName>
    </recommendedName>
</protein>
<feature type="transmembrane region" description="Helical" evidence="6">
    <location>
        <begin position="61"/>
        <end position="80"/>
    </location>
</feature>
<feature type="transmembrane region" description="Helical" evidence="6">
    <location>
        <begin position="189"/>
        <end position="208"/>
    </location>
</feature>
<evidence type="ECO:0000313" key="8">
    <source>
        <dbReference type="EMBL" id="NBI27661.1"/>
    </source>
</evidence>
<accession>A0A6N9PVU7</accession>
<comment type="similarity">
    <text evidence="6">Belongs to the TVP38/TMEM64 family.</text>
</comment>
<dbReference type="OrthoDB" id="9812980at2"/>
<organism evidence="8 9">
    <name type="scientific">Chengkuizengella marina</name>
    <dbReference type="NCBI Taxonomy" id="2507566"/>
    <lineage>
        <taxon>Bacteria</taxon>
        <taxon>Bacillati</taxon>
        <taxon>Bacillota</taxon>
        <taxon>Bacilli</taxon>
        <taxon>Bacillales</taxon>
        <taxon>Paenibacillaceae</taxon>
        <taxon>Chengkuizengella</taxon>
    </lineage>
</organism>
<evidence type="ECO:0000256" key="4">
    <source>
        <dbReference type="ARBA" id="ARBA00022989"/>
    </source>
</evidence>
<evidence type="ECO:0000256" key="6">
    <source>
        <dbReference type="RuleBase" id="RU366058"/>
    </source>
</evidence>
<keyword evidence="4 6" id="KW-1133">Transmembrane helix</keyword>
<evidence type="ECO:0000313" key="9">
    <source>
        <dbReference type="Proteomes" id="UP000448943"/>
    </source>
</evidence>
<feature type="transmembrane region" description="Helical" evidence="6">
    <location>
        <begin position="159"/>
        <end position="177"/>
    </location>
</feature>
<dbReference type="EMBL" id="SIJB01000005">
    <property type="protein sequence ID" value="NBI27661.1"/>
    <property type="molecule type" value="Genomic_DNA"/>
</dbReference>
<evidence type="ECO:0000256" key="1">
    <source>
        <dbReference type="ARBA" id="ARBA00004651"/>
    </source>
</evidence>
<dbReference type="GO" id="GO:0005886">
    <property type="term" value="C:plasma membrane"/>
    <property type="evidence" value="ECO:0007669"/>
    <property type="project" value="UniProtKB-SubCell"/>
</dbReference>
<evidence type="ECO:0000256" key="5">
    <source>
        <dbReference type="ARBA" id="ARBA00023136"/>
    </source>
</evidence>
<comment type="caution">
    <text evidence="8">The sequence shown here is derived from an EMBL/GenBank/DDBJ whole genome shotgun (WGS) entry which is preliminary data.</text>
</comment>
<dbReference type="InterPro" id="IPR015414">
    <property type="entry name" value="TMEM64"/>
</dbReference>
<evidence type="ECO:0000256" key="2">
    <source>
        <dbReference type="ARBA" id="ARBA00022475"/>
    </source>
</evidence>
<proteinExistence type="inferred from homology"/>
<feature type="transmembrane region" description="Helical" evidence="6">
    <location>
        <begin position="86"/>
        <end position="104"/>
    </location>
</feature>
<keyword evidence="9" id="KW-1185">Reference proteome</keyword>
<dbReference type="InterPro" id="IPR032816">
    <property type="entry name" value="VTT_dom"/>
</dbReference>
<feature type="transmembrane region" description="Helical" evidence="6">
    <location>
        <begin position="38"/>
        <end position="54"/>
    </location>
</feature>
<evidence type="ECO:0000259" key="7">
    <source>
        <dbReference type="Pfam" id="PF09335"/>
    </source>
</evidence>
<feature type="domain" description="VTT" evidence="7">
    <location>
        <begin position="63"/>
        <end position="179"/>
    </location>
</feature>
<dbReference type="PANTHER" id="PTHR12677:SF59">
    <property type="entry name" value="GOLGI APPARATUS MEMBRANE PROTEIN TVP38-RELATED"/>
    <property type="match status" value="1"/>
</dbReference>